<evidence type="ECO:0000313" key="10">
    <source>
        <dbReference type="EMBL" id="KAJ4964866.1"/>
    </source>
</evidence>
<dbReference type="GO" id="GO:0006995">
    <property type="term" value="P:cellular response to nitrogen starvation"/>
    <property type="evidence" value="ECO:0007669"/>
    <property type="project" value="UniProtKB-ARBA"/>
</dbReference>
<dbReference type="AlphaFoldDB" id="A0A9Q0HE18"/>
<reference evidence="10" key="1">
    <citation type="journal article" date="2023" name="Plant J.">
        <title>The genome of the king protea, Protea cynaroides.</title>
        <authorList>
            <person name="Chang J."/>
            <person name="Duong T.A."/>
            <person name="Schoeman C."/>
            <person name="Ma X."/>
            <person name="Roodt D."/>
            <person name="Barker N."/>
            <person name="Li Z."/>
            <person name="Van de Peer Y."/>
            <person name="Mizrachi E."/>
        </authorList>
    </citation>
    <scope>NUCLEOTIDE SEQUENCE</scope>
    <source>
        <tissue evidence="10">Young leaves</tissue>
    </source>
</reference>
<sequence>MAKVKFIFVFVILLVLVFSHALTSVEGRHLLGKTKVSNKKPITPGEKTESSVARKGGESTSALPDESQAVALAHIESIEPVGPVIDDFRPTNPGHSPGVGH</sequence>
<dbReference type="GO" id="GO:2000280">
    <property type="term" value="P:regulation of root development"/>
    <property type="evidence" value="ECO:0007669"/>
    <property type="project" value="TreeGrafter"/>
</dbReference>
<evidence type="ECO:0000256" key="4">
    <source>
        <dbReference type="ARBA" id="ARBA00022525"/>
    </source>
</evidence>
<evidence type="ECO:0000256" key="2">
    <source>
        <dbReference type="ARBA" id="ARBA00008963"/>
    </source>
</evidence>
<dbReference type="GO" id="GO:0005179">
    <property type="term" value="F:hormone activity"/>
    <property type="evidence" value="ECO:0007669"/>
    <property type="project" value="UniProtKB-KW"/>
</dbReference>
<dbReference type="GO" id="GO:0048364">
    <property type="term" value="P:root development"/>
    <property type="evidence" value="ECO:0007669"/>
    <property type="project" value="InterPro"/>
</dbReference>
<dbReference type="Proteomes" id="UP001141806">
    <property type="component" value="Unassembled WGS sequence"/>
</dbReference>
<accession>A0A9Q0HE18</accession>
<dbReference type="GO" id="GO:0048046">
    <property type="term" value="C:apoplast"/>
    <property type="evidence" value="ECO:0007669"/>
    <property type="project" value="UniProtKB-SubCell"/>
</dbReference>
<organism evidence="10 11">
    <name type="scientific">Protea cynaroides</name>
    <dbReference type="NCBI Taxonomy" id="273540"/>
    <lineage>
        <taxon>Eukaryota</taxon>
        <taxon>Viridiplantae</taxon>
        <taxon>Streptophyta</taxon>
        <taxon>Embryophyta</taxon>
        <taxon>Tracheophyta</taxon>
        <taxon>Spermatophyta</taxon>
        <taxon>Magnoliopsida</taxon>
        <taxon>Proteales</taxon>
        <taxon>Proteaceae</taxon>
        <taxon>Protea</taxon>
    </lineage>
</organism>
<keyword evidence="7" id="KW-0379">Hydroxylation</keyword>
<name>A0A9Q0HE18_9MAGN</name>
<dbReference type="InterPro" id="IPR033250">
    <property type="entry name" value="CEP"/>
</dbReference>
<feature type="region of interest" description="Disordered" evidence="8">
    <location>
        <begin position="82"/>
        <end position="101"/>
    </location>
</feature>
<proteinExistence type="inferred from homology"/>
<keyword evidence="3" id="KW-0052">Apoplast</keyword>
<feature type="region of interest" description="Disordered" evidence="8">
    <location>
        <begin position="35"/>
        <end position="63"/>
    </location>
</feature>
<feature type="signal peptide" evidence="9">
    <location>
        <begin position="1"/>
        <end position="27"/>
    </location>
</feature>
<keyword evidence="5" id="KW-0372">Hormone</keyword>
<protein>
    <submittedName>
        <fullName evidence="10">Uncharacterized protein</fullName>
    </submittedName>
</protein>
<dbReference type="PANTHER" id="PTHR33348:SF36">
    <property type="match status" value="1"/>
</dbReference>
<gene>
    <name evidence="10" type="ORF">NE237_016715</name>
</gene>
<comment type="subcellular location">
    <subcellularLocation>
        <location evidence="1">Secreted</location>
        <location evidence="1">Extracellular space</location>
        <location evidence="1">Apoplast</location>
    </subcellularLocation>
</comment>
<comment type="similarity">
    <text evidence="2">Belongs to the C-terminally encoded plant signaling peptide (CEP) family.</text>
</comment>
<dbReference type="GO" id="GO:1901371">
    <property type="term" value="P:regulation of leaf morphogenesis"/>
    <property type="evidence" value="ECO:0007669"/>
    <property type="project" value="TreeGrafter"/>
</dbReference>
<evidence type="ECO:0000256" key="8">
    <source>
        <dbReference type="SAM" id="MobiDB-lite"/>
    </source>
</evidence>
<dbReference type="PANTHER" id="PTHR33348">
    <property type="entry name" value="PRECURSOR OF CEP5"/>
    <property type="match status" value="1"/>
</dbReference>
<evidence type="ECO:0000256" key="9">
    <source>
        <dbReference type="SAM" id="SignalP"/>
    </source>
</evidence>
<keyword evidence="6 9" id="KW-0732">Signal</keyword>
<evidence type="ECO:0000313" key="11">
    <source>
        <dbReference type="Proteomes" id="UP001141806"/>
    </source>
</evidence>
<comment type="caution">
    <text evidence="10">The sequence shown here is derived from an EMBL/GenBank/DDBJ whole genome shotgun (WGS) entry which is preliminary data.</text>
</comment>
<evidence type="ECO:0000256" key="3">
    <source>
        <dbReference type="ARBA" id="ARBA00022523"/>
    </source>
</evidence>
<keyword evidence="4" id="KW-0964">Secreted</keyword>
<evidence type="ECO:0000256" key="5">
    <source>
        <dbReference type="ARBA" id="ARBA00022702"/>
    </source>
</evidence>
<evidence type="ECO:0000256" key="1">
    <source>
        <dbReference type="ARBA" id="ARBA00004271"/>
    </source>
</evidence>
<evidence type="ECO:0000256" key="6">
    <source>
        <dbReference type="ARBA" id="ARBA00022729"/>
    </source>
</evidence>
<dbReference type="OrthoDB" id="1938743at2759"/>
<dbReference type="GO" id="GO:1902025">
    <property type="term" value="P:nitrate import"/>
    <property type="evidence" value="ECO:0007669"/>
    <property type="project" value="TreeGrafter"/>
</dbReference>
<keyword evidence="11" id="KW-1185">Reference proteome</keyword>
<feature type="chain" id="PRO_5040358576" evidence="9">
    <location>
        <begin position="28"/>
        <end position="101"/>
    </location>
</feature>
<evidence type="ECO:0000256" key="7">
    <source>
        <dbReference type="ARBA" id="ARBA00023278"/>
    </source>
</evidence>
<dbReference type="EMBL" id="JAMYWD010000007">
    <property type="protein sequence ID" value="KAJ4964866.1"/>
    <property type="molecule type" value="Genomic_DNA"/>
</dbReference>